<evidence type="ECO:0000256" key="1">
    <source>
        <dbReference type="ARBA" id="ARBA00009869"/>
    </source>
</evidence>
<comment type="function">
    <text evidence="3">Catalyzes the isomerization between 2-isopropylmalate and 3-isopropylmalate, via the formation of 2-isopropylmaleate.</text>
</comment>
<dbReference type="InterPro" id="IPR011827">
    <property type="entry name" value="LeuD_type2/HacB/DmdB"/>
</dbReference>
<dbReference type="STRING" id="1714355.BTO28_12240"/>
<evidence type="ECO:0000256" key="3">
    <source>
        <dbReference type="HAMAP-Rule" id="MF_01032"/>
    </source>
</evidence>
<evidence type="ECO:0000313" key="6">
    <source>
        <dbReference type="Proteomes" id="UP000188613"/>
    </source>
</evidence>
<keyword evidence="3" id="KW-0028">Amino-acid biosynthesis</keyword>
<comment type="similarity">
    <text evidence="1 3">Belongs to the LeuD family. LeuD type 2 subfamily.</text>
</comment>
<sequence length="165" mass="18198">MSSTIRGRVWKYGDNINTDIISPGQYMSQPVEKQAEHAMEAIDPDFSKKVKPGDILVAGHNFGSGSSRETAQMVLKHHQIGAIVAASFARIFYRNSINVGLPVVEMKDPSVIREGDEVEIDLLEGKIINHTQGTEYLGTKLPEHLIEMVQLGGLEPYLAKKLGIK</sequence>
<evidence type="ECO:0000313" key="5">
    <source>
        <dbReference type="EMBL" id="OMP66463.1"/>
    </source>
</evidence>
<dbReference type="GO" id="GO:0003861">
    <property type="term" value="F:3-isopropylmalate dehydratase activity"/>
    <property type="evidence" value="ECO:0007669"/>
    <property type="project" value="UniProtKB-UniRule"/>
</dbReference>
<comment type="pathway">
    <text evidence="3">Amino-acid biosynthesis; L-leucine biosynthesis; L-leucine from 3-methyl-2-oxobutanoate: step 2/4.</text>
</comment>
<dbReference type="PANTHER" id="PTHR43345:SF2">
    <property type="entry name" value="3-ISOPROPYLMALATE DEHYDRATASE SMALL SUBUNIT 1"/>
    <property type="match status" value="1"/>
</dbReference>
<keyword evidence="6" id="KW-1185">Reference proteome</keyword>
<keyword evidence="3" id="KW-0432">Leucine biosynthesis</keyword>
<dbReference type="AlphaFoldDB" id="A0A1V2A641"/>
<proteinExistence type="inferred from homology"/>
<evidence type="ECO:0000259" key="4">
    <source>
        <dbReference type="Pfam" id="PF00694"/>
    </source>
</evidence>
<reference evidence="5 6" key="1">
    <citation type="submission" date="2016-12" db="EMBL/GenBank/DDBJ databases">
        <title>Domibacillus sp. SAB 38T whole genome sequencing.</title>
        <authorList>
            <person name="Verma A."/>
            <person name="Ojha A.K."/>
            <person name="Krishnamurthi S."/>
        </authorList>
    </citation>
    <scope>NUCLEOTIDE SEQUENCE [LARGE SCALE GENOMIC DNA]</scope>
    <source>
        <strain evidence="5 6">SAB 38</strain>
    </source>
</reference>
<dbReference type="Gene3D" id="3.20.19.10">
    <property type="entry name" value="Aconitase, domain 4"/>
    <property type="match status" value="1"/>
</dbReference>
<dbReference type="EC" id="4.2.1.33" evidence="3"/>
<dbReference type="RefSeq" id="WP_076766659.1">
    <property type="nucleotide sequence ID" value="NZ_MSFI01000020.1"/>
</dbReference>
<dbReference type="HAMAP" id="MF_01032">
    <property type="entry name" value="LeuD_type2"/>
    <property type="match status" value="1"/>
</dbReference>
<dbReference type="EMBL" id="MSFI01000020">
    <property type="protein sequence ID" value="OMP66463.1"/>
    <property type="molecule type" value="Genomic_DNA"/>
</dbReference>
<dbReference type="InterPro" id="IPR015928">
    <property type="entry name" value="Aconitase/3IPM_dehydase_swvl"/>
</dbReference>
<comment type="catalytic activity">
    <reaction evidence="3">
        <text>(2R,3S)-3-isopropylmalate = (2S)-2-isopropylmalate</text>
        <dbReference type="Rhea" id="RHEA:32287"/>
        <dbReference type="ChEBI" id="CHEBI:1178"/>
        <dbReference type="ChEBI" id="CHEBI:35121"/>
        <dbReference type="EC" id="4.2.1.33"/>
    </reaction>
</comment>
<keyword evidence="2 3" id="KW-0456">Lyase</keyword>
<evidence type="ECO:0000256" key="2">
    <source>
        <dbReference type="ARBA" id="ARBA00023239"/>
    </source>
</evidence>
<dbReference type="InterPro" id="IPR000573">
    <property type="entry name" value="AconitaseA/IPMdHydase_ssu_swvl"/>
</dbReference>
<dbReference type="UniPathway" id="UPA00048">
    <property type="reaction ID" value="UER00071"/>
</dbReference>
<accession>A0A1V2A641</accession>
<dbReference type="OrthoDB" id="9777465at2"/>
<dbReference type="GO" id="GO:0009098">
    <property type="term" value="P:L-leucine biosynthetic process"/>
    <property type="evidence" value="ECO:0007669"/>
    <property type="project" value="UniProtKB-UniRule"/>
</dbReference>
<dbReference type="InterPro" id="IPR050075">
    <property type="entry name" value="LeuD"/>
</dbReference>
<dbReference type="Pfam" id="PF00694">
    <property type="entry name" value="Aconitase_C"/>
    <property type="match status" value="1"/>
</dbReference>
<dbReference type="Proteomes" id="UP000188613">
    <property type="component" value="Unassembled WGS sequence"/>
</dbReference>
<comment type="caution">
    <text evidence="5">The sequence shown here is derived from an EMBL/GenBank/DDBJ whole genome shotgun (WGS) entry which is preliminary data.</text>
</comment>
<feature type="domain" description="Aconitase A/isopropylmalate dehydratase small subunit swivel" evidence="4">
    <location>
        <begin position="28"/>
        <end position="106"/>
    </location>
</feature>
<dbReference type="PANTHER" id="PTHR43345">
    <property type="entry name" value="3-ISOPROPYLMALATE DEHYDRATASE SMALL SUBUNIT 2-RELATED-RELATED"/>
    <property type="match status" value="1"/>
</dbReference>
<comment type="subunit">
    <text evidence="3">Heterodimer of LeuC and LeuD.</text>
</comment>
<dbReference type="SUPFAM" id="SSF52016">
    <property type="entry name" value="LeuD/IlvD-like"/>
    <property type="match status" value="1"/>
</dbReference>
<dbReference type="NCBIfam" id="TIGR02087">
    <property type="entry name" value="LEUD_arch"/>
    <property type="match status" value="1"/>
</dbReference>
<keyword evidence="3" id="KW-0100">Branched-chain amino acid biosynthesis</keyword>
<protein>
    <recommendedName>
        <fullName evidence="3">3-isopropylmalate dehydratase small subunit</fullName>
        <ecNumber evidence="3">4.2.1.33</ecNumber>
    </recommendedName>
    <alternativeName>
        <fullName evidence="3">Alpha-IPM isomerase</fullName>
        <shortName evidence="3">IPMI</shortName>
    </alternativeName>
    <alternativeName>
        <fullName evidence="3">Isopropylmalate isomerase</fullName>
    </alternativeName>
</protein>
<organism evidence="5 6">
    <name type="scientific">Domibacillus epiphyticus</name>
    <dbReference type="NCBI Taxonomy" id="1714355"/>
    <lineage>
        <taxon>Bacteria</taxon>
        <taxon>Bacillati</taxon>
        <taxon>Bacillota</taxon>
        <taxon>Bacilli</taxon>
        <taxon>Bacillales</taxon>
        <taxon>Bacillaceae</taxon>
        <taxon>Domibacillus</taxon>
    </lineage>
</organism>
<gene>
    <name evidence="3" type="primary">leuD</name>
    <name evidence="5" type="ORF">BTO28_12240</name>
</gene>
<name>A0A1V2A641_9BACI</name>